<protein>
    <submittedName>
        <fullName evidence="5">Sugar kinase</fullName>
    </submittedName>
</protein>
<evidence type="ECO:0000256" key="3">
    <source>
        <dbReference type="ARBA" id="ARBA00022777"/>
    </source>
</evidence>
<keyword evidence="3 5" id="KW-0418">Kinase</keyword>
<keyword evidence="6" id="KW-1185">Reference proteome</keyword>
<proteinExistence type="inferred from homology"/>
<reference evidence="5 6" key="1">
    <citation type="submission" date="2020-12" db="EMBL/GenBank/DDBJ databases">
        <title>Whole genome sequences of gut porcine anaerobes.</title>
        <authorList>
            <person name="Kubasova T."/>
            <person name="Jahodarova E."/>
            <person name="Rychlik I."/>
        </authorList>
    </citation>
    <scope>NUCLEOTIDE SEQUENCE [LARGE SCALE GENOMIC DNA]</scope>
    <source>
        <strain evidence="5 6">An925</strain>
    </source>
</reference>
<dbReference type="InterPro" id="IPR011611">
    <property type="entry name" value="PfkB_dom"/>
</dbReference>
<name>A0ABS9CGH7_9BACT</name>
<dbReference type="Pfam" id="PF00294">
    <property type="entry name" value="PfkB"/>
    <property type="match status" value="1"/>
</dbReference>
<evidence type="ECO:0000313" key="5">
    <source>
        <dbReference type="EMBL" id="MCF2563819.1"/>
    </source>
</evidence>
<evidence type="ECO:0000313" key="6">
    <source>
        <dbReference type="Proteomes" id="UP001200470"/>
    </source>
</evidence>
<accession>A0ABS9CGH7</accession>
<dbReference type="InterPro" id="IPR052700">
    <property type="entry name" value="Carb_kinase_PfkB-like"/>
</dbReference>
<dbReference type="InterPro" id="IPR029056">
    <property type="entry name" value="Ribokinase-like"/>
</dbReference>
<organism evidence="5 6">
    <name type="scientific">Xylanibacter brevis</name>
    <dbReference type="NCBI Taxonomy" id="83231"/>
    <lineage>
        <taxon>Bacteria</taxon>
        <taxon>Pseudomonadati</taxon>
        <taxon>Bacteroidota</taxon>
        <taxon>Bacteroidia</taxon>
        <taxon>Bacteroidales</taxon>
        <taxon>Prevotellaceae</taxon>
        <taxon>Xylanibacter</taxon>
    </lineage>
</organism>
<dbReference type="GO" id="GO:0016301">
    <property type="term" value="F:kinase activity"/>
    <property type="evidence" value="ECO:0007669"/>
    <property type="project" value="UniProtKB-KW"/>
</dbReference>
<feature type="domain" description="Carbohydrate kinase PfkB" evidence="4">
    <location>
        <begin position="4"/>
        <end position="208"/>
    </location>
</feature>
<comment type="caution">
    <text evidence="5">The sequence shown here is derived from an EMBL/GenBank/DDBJ whole genome shotgun (WGS) entry which is preliminary data.</text>
</comment>
<dbReference type="SUPFAM" id="SSF53613">
    <property type="entry name" value="Ribokinase-like"/>
    <property type="match status" value="1"/>
</dbReference>
<dbReference type="Gene3D" id="3.40.1190.20">
    <property type="match status" value="1"/>
</dbReference>
<comment type="similarity">
    <text evidence="1">Belongs to the carbohydrate kinase PfkB family.</text>
</comment>
<dbReference type="EMBL" id="JADYTN010000012">
    <property type="protein sequence ID" value="MCF2563819.1"/>
    <property type="molecule type" value="Genomic_DNA"/>
</dbReference>
<dbReference type="RefSeq" id="WP_301638071.1">
    <property type="nucleotide sequence ID" value="NZ_JADYTN010000012.1"/>
</dbReference>
<dbReference type="CDD" id="cd01166">
    <property type="entry name" value="KdgK"/>
    <property type="match status" value="1"/>
</dbReference>
<dbReference type="PANTHER" id="PTHR43320">
    <property type="entry name" value="SUGAR KINASE"/>
    <property type="match status" value="1"/>
</dbReference>
<evidence type="ECO:0000256" key="1">
    <source>
        <dbReference type="ARBA" id="ARBA00010688"/>
    </source>
</evidence>
<dbReference type="Proteomes" id="UP001200470">
    <property type="component" value="Unassembled WGS sequence"/>
</dbReference>
<gene>
    <name evidence="5" type="ORF">I6E12_06810</name>
</gene>
<sequence length="339" mass="38135">MKMKVVTFGEVLLRFSKRDDYRLTQGAQMEAHFGGSEANAAVSLAMLGNEVRYVSRLPETAMGKACEQRLREMGLNTRFINWGGPRIGTYFFEQAASLRPSRVVYDRKDSAFYNLHPSMIPWRDVFRGADVFHCSGITCALSQSATDATFEAVRTADEMGLVIACDINNRKNLWNYGAKAADVLPQLMHYSDIVFGDAGEWELVSGLPRIPFEATSSDYHIDVEAYTAMFRKIADRFPRCRKFIMGLRNEVSSNHHLLSGVLFDGEKLYTTRVYDINPVIDPMGVGDAYLAAYLHPHLVRRDDDQRCLDFSLAASTLKSTISGDFNLSTEEEIEALMDS</sequence>
<evidence type="ECO:0000259" key="4">
    <source>
        <dbReference type="Pfam" id="PF00294"/>
    </source>
</evidence>
<dbReference type="PANTHER" id="PTHR43320:SF2">
    <property type="entry name" value="2-DEHYDRO-3-DEOXYGLUCONOKINASE_2-DEHYDRO-3-DEOXYGALACTONOKINASE"/>
    <property type="match status" value="1"/>
</dbReference>
<evidence type="ECO:0000256" key="2">
    <source>
        <dbReference type="ARBA" id="ARBA00022679"/>
    </source>
</evidence>
<keyword evidence="2" id="KW-0808">Transferase</keyword>